<dbReference type="InterPro" id="IPR000524">
    <property type="entry name" value="Tscrpt_reg_HTH_GntR"/>
</dbReference>
<sequence>MTAKEANSWTRIRGELLRRINERVWQPGDLIPGEVDLAEEFGCARTTVNRALRDLADSGLVTRKRKAGTRVAVNPPHKATLTIPIIRADVEARGCVYRHALVTREERYLPHHLGGAFRLPEGAQLLYTETMHYADDRPFIFEERYTNVDTVPAFGTMDFEDISANEWLVQNTPYSGGDMVFFAANADETLARYFDTAPGTAVFAIERTTWDGSDPITHVRMTYTPGYRMRTQI</sequence>
<evidence type="ECO:0000256" key="1">
    <source>
        <dbReference type="ARBA" id="ARBA00023015"/>
    </source>
</evidence>
<keyword evidence="3" id="KW-0804">Transcription</keyword>
<dbReference type="Pfam" id="PF07702">
    <property type="entry name" value="UTRA"/>
    <property type="match status" value="1"/>
</dbReference>
<evidence type="ECO:0000256" key="2">
    <source>
        <dbReference type="ARBA" id="ARBA00023125"/>
    </source>
</evidence>
<protein>
    <submittedName>
        <fullName evidence="5">UTRA domain-containing protein</fullName>
    </submittedName>
</protein>
<gene>
    <name evidence="5" type="ORF">V6575_17935</name>
</gene>
<organism evidence="5 6">
    <name type="scientific">Roseibium algae</name>
    <dbReference type="NCBI Taxonomy" id="3123038"/>
    <lineage>
        <taxon>Bacteria</taxon>
        <taxon>Pseudomonadati</taxon>
        <taxon>Pseudomonadota</taxon>
        <taxon>Alphaproteobacteria</taxon>
        <taxon>Hyphomicrobiales</taxon>
        <taxon>Stappiaceae</taxon>
        <taxon>Roseibium</taxon>
    </lineage>
</organism>
<dbReference type="InterPro" id="IPR036390">
    <property type="entry name" value="WH_DNA-bd_sf"/>
</dbReference>
<dbReference type="SMART" id="SM00866">
    <property type="entry name" value="UTRA"/>
    <property type="match status" value="1"/>
</dbReference>
<dbReference type="PRINTS" id="PR00035">
    <property type="entry name" value="HTHGNTR"/>
</dbReference>
<comment type="caution">
    <text evidence="5">The sequence shown here is derived from an EMBL/GenBank/DDBJ whole genome shotgun (WGS) entry which is preliminary data.</text>
</comment>
<dbReference type="SUPFAM" id="SSF64288">
    <property type="entry name" value="Chorismate lyase-like"/>
    <property type="match status" value="1"/>
</dbReference>
<dbReference type="PANTHER" id="PTHR44846">
    <property type="entry name" value="MANNOSYL-D-GLYCERATE TRANSPORT/METABOLISM SYSTEM REPRESSOR MNGR-RELATED"/>
    <property type="match status" value="1"/>
</dbReference>
<dbReference type="InterPro" id="IPR011663">
    <property type="entry name" value="UTRA"/>
</dbReference>
<reference evidence="5 6" key="1">
    <citation type="submission" date="2024-02" db="EMBL/GenBank/DDBJ databases">
        <title>Roseibium algae sp. nov., isolated from marine alga (Grateloupia sp.), showing potential in myo-inositol conversion.</title>
        <authorList>
            <person name="Wang Y."/>
        </authorList>
    </citation>
    <scope>NUCLEOTIDE SEQUENCE [LARGE SCALE GENOMIC DNA]</scope>
    <source>
        <strain evidence="5 6">H3510</strain>
    </source>
</reference>
<dbReference type="PROSITE" id="PS50949">
    <property type="entry name" value="HTH_GNTR"/>
    <property type="match status" value="1"/>
</dbReference>
<keyword evidence="2" id="KW-0238">DNA-binding</keyword>
<dbReference type="Pfam" id="PF00392">
    <property type="entry name" value="GntR"/>
    <property type="match status" value="1"/>
</dbReference>
<evidence type="ECO:0000259" key="4">
    <source>
        <dbReference type="PROSITE" id="PS50949"/>
    </source>
</evidence>
<evidence type="ECO:0000256" key="3">
    <source>
        <dbReference type="ARBA" id="ARBA00023163"/>
    </source>
</evidence>
<name>A0ABU8TP82_9HYPH</name>
<dbReference type="PANTHER" id="PTHR44846:SF16">
    <property type="entry name" value="TRANSCRIPTIONAL REGULATOR PHNF-RELATED"/>
    <property type="match status" value="1"/>
</dbReference>
<accession>A0ABU8TP82</accession>
<dbReference type="Proteomes" id="UP001385499">
    <property type="component" value="Unassembled WGS sequence"/>
</dbReference>
<keyword evidence="6" id="KW-1185">Reference proteome</keyword>
<dbReference type="SUPFAM" id="SSF46785">
    <property type="entry name" value="Winged helix' DNA-binding domain"/>
    <property type="match status" value="1"/>
</dbReference>
<evidence type="ECO:0000313" key="5">
    <source>
        <dbReference type="EMBL" id="MEJ8475976.1"/>
    </source>
</evidence>
<dbReference type="SMART" id="SM00345">
    <property type="entry name" value="HTH_GNTR"/>
    <property type="match status" value="1"/>
</dbReference>
<dbReference type="Gene3D" id="3.40.1410.10">
    <property type="entry name" value="Chorismate lyase-like"/>
    <property type="match status" value="1"/>
</dbReference>
<dbReference type="EMBL" id="JBAKIA010000014">
    <property type="protein sequence ID" value="MEJ8475976.1"/>
    <property type="molecule type" value="Genomic_DNA"/>
</dbReference>
<dbReference type="RefSeq" id="WP_340276267.1">
    <property type="nucleotide sequence ID" value="NZ_JBAKIA010000014.1"/>
</dbReference>
<evidence type="ECO:0000313" key="6">
    <source>
        <dbReference type="Proteomes" id="UP001385499"/>
    </source>
</evidence>
<dbReference type="InterPro" id="IPR036388">
    <property type="entry name" value="WH-like_DNA-bd_sf"/>
</dbReference>
<feature type="domain" description="HTH gntR-type" evidence="4">
    <location>
        <begin position="6"/>
        <end position="74"/>
    </location>
</feature>
<keyword evidence="1" id="KW-0805">Transcription regulation</keyword>
<dbReference type="InterPro" id="IPR028978">
    <property type="entry name" value="Chorismate_lyase_/UTRA_dom_sf"/>
</dbReference>
<dbReference type="Gene3D" id="1.10.10.10">
    <property type="entry name" value="Winged helix-like DNA-binding domain superfamily/Winged helix DNA-binding domain"/>
    <property type="match status" value="1"/>
</dbReference>
<proteinExistence type="predicted"/>
<dbReference type="InterPro" id="IPR050679">
    <property type="entry name" value="Bact_HTH_transcr_reg"/>
</dbReference>
<dbReference type="CDD" id="cd07377">
    <property type="entry name" value="WHTH_GntR"/>
    <property type="match status" value="1"/>
</dbReference>